<dbReference type="InterPro" id="IPR036985">
    <property type="entry name" value="Transglutaminase-like_sf"/>
</dbReference>
<feature type="domain" description="Transglutaminase C-terminal" evidence="2">
    <location>
        <begin position="285"/>
        <end position="371"/>
    </location>
</feature>
<dbReference type="FunFam" id="2.60.40.10:FF:000090">
    <property type="entry name" value="Protein-glutamine gamma-glutamyltransferase 2"/>
    <property type="match status" value="1"/>
</dbReference>
<sequence>MVCGMNFHCWNDVWMRRDDLPVGYSGWQVVDSTPQERSDGMFQCGPTSLRAIKGGKCDMLYDCPFVFAEVNADKVNWTRDTDKQWIVLSMNLSAIGRNISTKIPDGKPLKPELTYTDSIRQDITDDYKHPEESERERLAVISASRSAASKKPVYNKGIQDVKFGGFLHRDNIIVGRQFDVKITFQNSSQSRRTLQGKFICETVTYTGEKLGVVKKQEFSTPLAPITDGEMSMDVHYADYMNKLTEHAAMKVIVVAKVMETGQVHVWQDDFRLRRPDLSVEITSPSSRTSQPFECRISFLNPLNQNLTRCTLMVEGPGLDAEKEFIIADVGAGETWVALLTLTPKKPGRRQVAVTFNCDQLKDLNGVTEINITN</sequence>
<dbReference type="InterPro" id="IPR008958">
    <property type="entry name" value="Transglutaminase_C"/>
</dbReference>
<dbReference type="InterPro" id="IPR038765">
    <property type="entry name" value="Papain-like_cys_pep_sf"/>
</dbReference>
<comment type="similarity">
    <text evidence="1">Belongs to the transglutaminase superfamily. Transglutaminase family.</text>
</comment>
<dbReference type="FunFam" id="2.60.40.10:FF:000171">
    <property type="entry name" value="protein-glutamine gamma-glutamyltransferase 6"/>
    <property type="match status" value="1"/>
</dbReference>
<evidence type="ECO:0000259" key="2">
    <source>
        <dbReference type="Pfam" id="PF00927"/>
    </source>
</evidence>
<dbReference type="OrthoDB" id="437511at2759"/>
<dbReference type="Gene3D" id="2.60.40.10">
    <property type="entry name" value="Immunoglobulins"/>
    <property type="match status" value="2"/>
</dbReference>
<dbReference type="AlphaFoldDB" id="A0A210QH06"/>
<name>A0A210QH06_MIZYE</name>
<protein>
    <submittedName>
        <fullName evidence="3">Protein-glutamine gamma-glutamyltransferase K</fullName>
    </submittedName>
</protein>
<dbReference type="PANTHER" id="PTHR11590">
    <property type="entry name" value="PROTEIN-GLUTAMINE GAMMA-GLUTAMYLTRANSFERASE"/>
    <property type="match status" value="1"/>
</dbReference>
<keyword evidence="3" id="KW-0808">Transferase</keyword>
<dbReference type="SUPFAM" id="SSF54001">
    <property type="entry name" value="Cysteine proteinases"/>
    <property type="match status" value="1"/>
</dbReference>
<organism evidence="3 4">
    <name type="scientific">Mizuhopecten yessoensis</name>
    <name type="common">Japanese scallop</name>
    <name type="synonym">Patinopecten yessoensis</name>
    <dbReference type="NCBI Taxonomy" id="6573"/>
    <lineage>
        <taxon>Eukaryota</taxon>
        <taxon>Metazoa</taxon>
        <taxon>Spiralia</taxon>
        <taxon>Lophotrochozoa</taxon>
        <taxon>Mollusca</taxon>
        <taxon>Bivalvia</taxon>
        <taxon>Autobranchia</taxon>
        <taxon>Pteriomorphia</taxon>
        <taxon>Pectinida</taxon>
        <taxon>Pectinoidea</taxon>
        <taxon>Pectinidae</taxon>
        <taxon>Mizuhopecten</taxon>
    </lineage>
</organism>
<evidence type="ECO:0000256" key="1">
    <source>
        <dbReference type="ARBA" id="ARBA00005968"/>
    </source>
</evidence>
<evidence type="ECO:0000313" key="4">
    <source>
        <dbReference type="Proteomes" id="UP000242188"/>
    </source>
</evidence>
<proteinExistence type="inferred from homology"/>
<reference evidence="3 4" key="1">
    <citation type="journal article" date="2017" name="Nat. Ecol. Evol.">
        <title>Scallop genome provides insights into evolution of bilaterian karyotype and development.</title>
        <authorList>
            <person name="Wang S."/>
            <person name="Zhang J."/>
            <person name="Jiao W."/>
            <person name="Li J."/>
            <person name="Xun X."/>
            <person name="Sun Y."/>
            <person name="Guo X."/>
            <person name="Huan P."/>
            <person name="Dong B."/>
            <person name="Zhang L."/>
            <person name="Hu X."/>
            <person name="Sun X."/>
            <person name="Wang J."/>
            <person name="Zhao C."/>
            <person name="Wang Y."/>
            <person name="Wang D."/>
            <person name="Huang X."/>
            <person name="Wang R."/>
            <person name="Lv J."/>
            <person name="Li Y."/>
            <person name="Zhang Z."/>
            <person name="Liu B."/>
            <person name="Lu W."/>
            <person name="Hui Y."/>
            <person name="Liang J."/>
            <person name="Zhou Z."/>
            <person name="Hou R."/>
            <person name="Li X."/>
            <person name="Liu Y."/>
            <person name="Li H."/>
            <person name="Ning X."/>
            <person name="Lin Y."/>
            <person name="Zhao L."/>
            <person name="Xing Q."/>
            <person name="Dou J."/>
            <person name="Li Y."/>
            <person name="Mao J."/>
            <person name="Guo H."/>
            <person name="Dou H."/>
            <person name="Li T."/>
            <person name="Mu C."/>
            <person name="Jiang W."/>
            <person name="Fu Q."/>
            <person name="Fu X."/>
            <person name="Miao Y."/>
            <person name="Liu J."/>
            <person name="Yu Q."/>
            <person name="Li R."/>
            <person name="Liao H."/>
            <person name="Li X."/>
            <person name="Kong Y."/>
            <person name="Jiang Z."/>
            <person name="Chourrout D."/>
            <person name="Li R."/>
            <person name="Bao Z."/>
        </authorList>
    </citation>
    <scope>NUCLEOTIDE SEQUENCE [LARGE SCALE GENOMIC DNA]</scope>
    <source>
        <strain evidence="3 4">PY_sf001</strain>
    </source>
</reference>
<dbReference type="InterPro" id="IPR013783">
    <property type="entry name" value="Ig-like_fold"/>
</dbReference>
<dbReference type="Gene3D" id="3.90.260.10">
    <property type="entry name" value="Transglutaminase-like"/>
    <property type="match status" value="1"/>
</dbReference>
<dbReference type="STRING" id="6573.A0A210QH06"/>
<feature type="domain" description="Transglutaminase C-terminal" evidence="2">
    <location>
        <begin position="170"/>
        <end position="265"/>
    </location>
</feature>
<gene>
    <name evidence="3" type="ORF">KP79_PYT13958</name>
</gene>
<dbReference type="PANTHER" id="PTHR11590:SF40">
    <property type="entry name" value="HEMOCYTE PROTEIN-GLUTAMINE GAMMA-GLUTAMYLTRANSFERASE-LIKE PROTEIN"/>
    <property type="match status" value="1"/>
</dbReference>
<dbReference type="SUPFAM" id="SSF49309">
    <property type="entry name" value="Transglutaminase, two C-terminal domains"/>
    <property type="match status" value="2"/>
</dbReference>
<keyword evidence="4" id="KW-1185">Reference proteome</keyword>
<evidence type="ECO:0000313" key="3">
    <source>
        <dbReference type="EMBL" id="OWF48045.1"/>
    </source>
</evidence>
<dbReference type="Proteomes" id="UP000242188">
    <property type="component" value="Unassembled WGS sequence"/>
</dbReference>
<dbReference type="GO" id="GO:0003810">
    <property type="term" value="F:protein-glutamine gamma-glutamyltransferase activity"/>
    <property type="evidence" value="ECO:0007669"/>
    <property type="project" value="InterPro"/>
</dbReference>
<dbReference type="InterPro" id="IPR050779">
    <property type="entry name" value="Transglutaminase"/>
</dbReference>
<comment type="caution">
    <text evidence="3">The sequence shown here is derived from an EMBL/GenBank/DDBJ whole genome shotgun (WGS) entry which is preliminary data.</text>
</comment>
<dbReference type="EMBL" id="NEDP02003738">
    <property type="protein sequence ID" value="OWF48045.1"/>
    <property type="molecule type" value="Genomic_DNA"/>
</dbReference>
<accession>A0A210QH06</accession>
<dbReference type="Pfam" id="PF00927">
    <property type="entry name" value="Transglut_C"/>
    <property type="match status" value="2"/>
</dbReference>
<dbReference type="InterPro" id="IPR036238">
    <property type="entry name" value="Transglutaminase_C_sf"/>
</dbReference>